<feature type="compositionally biased region" description="Basic and acidic residues" evidence="1">
    <location>
        <begin position="411"/>
        <end position="432"/>
    </location>
</feature>
<evidence type="ECO:0000256" key="1">
    <source>
        <dbReference type="SAM" id="MobiDB-lite"/>
    </source>
</evidence>
<dbReference type="GO" id="GO:0005789">
    <property type="term" value="C:endoplasmic reticulum membrane"/>
    <property type="evidence" value="ECO:0007669"/>
    <property type="project" value="InterPro"/>
</dbReference>
<evidence type="ECO:0000256" key="2">
    <source>
        <dbReference type="SAM" id="Phobius"/>
    </source>
</evidence>
<dbReference type="GO" id="GO:0034599">
    <property type="term" value="P:cellular response to oxidative stress"/>
    <property type="evidence" value="ECO:0007669"/>
    <property type="project" value="InterPro"/>
</dbReference>
<dbReference type="InParanoid" id="A0A066VMT5"/>
<dbReference type="STRING" id="1037660.A0A066VMT5"/>
<feature type="transmembrane region" description="Helical" evidence="2">
    <location>
        <begin position="542"/>
        <end position="568"/>
    </location>
</feature>
<keyword evidence="2" id="KW-0472">Membrane</keyword>
<sequence length="665" mass="70879">MLTPSSASALEATAAGEQADSSSSRDSDSYISIKSTQSSNRKRRSRQTSKSRSIVAADDRDKNSHAGHGMTLATFASTEDTARALHRSAVALEQAQTGQQARRSRDRSRSWTWHIGSGFTPASTNAPPSPRDSSPERGFERPTIAAPSTSSSGRRRDEGNSSRPRKPRVRGRANSSASSHAHQESQLPSAAHLSSGSGRGSRSSTRPSTPSSSAAADYLDLDLDGPTPAGLNGAGIRVVPPPRVRSSPHLGELQRLAHSFSPIHTPFHSSTQPSSSFDYSNAAAAVAAANAGYFGAAAVTTPSFLTVHNPHLPSASASHSDGAAIRWLEAARAHAATLGLQHTTQSPSQLPLNDVPPPYSPPQSSLQPGFLPHHNRDTMTAPPSDDEQRAPTDALCVSLNGSDLRRRRRHAGDEGDERGALDPNIRPEERQGVTEYRSRRRRRAASHDGASMSRMVSLTPVATGRELPAPGQTGDLGHRRATATSLGDDLSPDSMRSDADSHFDGVTSGGEGADMMSEFGGDGGAASAFAGDSKAGGAEDDVLVLLILLHPLRLLAAVPGLLGTFWLLRNSVVLALQQQDLRRLGDRRDPGPLDFFVSCLWSLGTAFYALSFTTLLLRRWLLYYSLLPSLIPARSMGCHRVHIGVLGRRRPVGDQQHCRYAAPGR</sequence>
<dbReference type="GeneID" id="25261838"/>
<keyword evidence="4" id="KW-1185">Reference proteome</keyword>
<evidence type="ECO:0000313" key="4">
    <source>
        <dbReference type="Proteomes" id="UP000027361"/>
    </source>
</evidence>
<evidence type="ECO:0000313" key="3">
    <source>
        <dbReference type="EMBL" id="KDN41603.1"/>
    </source>
</evidence>
<feature type="region of interest" description="Disordered" evidence="1">
    <location>
        <begin position="92"/>
        <end position="226"/>
    </location>
</feature>
<feature type="compositionally biased region" description="Low complexity" evidence="1">
    <location>
        <begin position="29"/>
        <end position="39"/>
    </location>
</feature>
<dbReference type="PANTHER" id="PTHR28147">
    <property type="entry name" value="N-GLYCOSYLATION PROTEIN EOS1"/>
    <property type="match status" value="1"/>
</dbReference>
<feature type="transmembrane region" description="Helical" evidence="2">
    <location>
        <begin position="595"/>
        <end position="617"/>
    </location>
</feature>
<feature type="compositionally biased region" description="Low complexity" evidence="1">
    <location>
        <begin position="194"/>
        <end position="218"/>
    </location>
</feature>
<feature type="compositionally biased region" description="Low complexity" evidence="1">
    <location>
        <begin position="175"/>
        <end position="186"/>
    </location>
</feature>
<keyword evidence="2" id="KW-1133">Transmembrane helix</keyword>
<feature type="compositionally biased region" description="Basic residues" evidence="1">
    <location>
        <begin position="40"/>
        <end position="49"/>
    </location>
</feature>
<dbReference type="HOGENOM" id="CLU_412879_0_0_1"/>
<dbReference type="Pfam" id="PF12326">
    <property type="entry name" value="EOS1"/>
    <property type="match status" value="1"/>
</dbReference>
<feature type="region of interest" description="Disordered" evidence="1">
    <location>
        <begin position="406"/>
        <end position="498"/>
    </location>
</feature>
<feature type="region of interest" description="Disordered" evidence="1">
    <location>
        <begin position="340"/>
        <end position="390"/>
    </location>
</feature>
<dbReference type="RefSeq" id="XP_013241771.1">
    <property type="nucleotide sequence ID" value="XM_013386317.1"/>
</dbReference>
<dbReference type="AlphaFoldDB" id="A0A066VMT5"/>
<protein>
    <submittedName>
        <fullName evidence="3">Uncharacterized protein</fullName>
    </submittedName>
</protein>
<feature type="compositionally biased region" description="Polar residues" evidence="1">
    <location>
        <begin position="340"/>
        <end position="351"/>
    </location>
</feature>
<dbReference type="EMBL" id="JMSN01000078">
    <property type="protein sequence ID" value="KDN41603.1"/>
    <property type="molecule type" value="Genomic_DNA"/>
</dbReference>
<name>A0A066VMT5_TILAU</name>
<reference evidence="3 4" key="1">
    <citation type="submission" date="2014-05" db="EMBL/GenBank/DDBJ databases">
        <title>Draft genome sequence of a rare smut relative, Tilletiaria anomala UBC 951.</title>
        <authorList>
            <consortium name="DOE Joint Genome Institute"/>
            <person name="Toome M."/>
            <person name="Kuo A."/>
            <person name="Henrissat B."/>
            <person name="Lipzen A."/>
            <person name="Tritt A."/>
            <person name="Yoshinaga Y."/>
            <person name="Zane M."/>
            <person name="Barry K."/>
            <person name="Grigoriev I.V."/>
            <person name="Spatafora J.W."/>
            <person name="Aimea M.C."/>
        </authorList>
    </citation>
    <scope>NUCLEOTIDE SEQUENCE [LARGE SCALE GENOMIC DNA]</scope>
    <source>
        <strain evidence="3 4">UBC 951</strain>
    </source>
</reference>
<feature type="region of interest" description="Disordered" evidence="1">
    <location>
        <begin position="1"/>
        <end position="70"/>
    </location>
</feature>
<proteinExistence type="predicted"/>
<accession>A0A066VMT5</accession>
<comment type="caution">
    <text evidence="3">The sequence shown here is derived from an EMBL/GenBank/DDBJ whole genome shotgun (WGS) entry which is preliminary data.</text>
</comment>
<keyword evidence="2" id="KW-0812">Transmembrane</keyword>
<dbReference type="GO" id="GO:0006487">
    <property type="term" value="P:protein N-linked glycosylation"/>
    <property type="evidence" value="ECO:0007669"/>
    <property type="project" value="TreeGrafter"/>
</dbReference>
<dbReference type="InterPro" id="IPR021100">
    <property type="entry name" value="N-glycosylation_EOS1"/>
</dbReference>
<dbReference type="Proteomes" id="UP000027361">
    <property type="component" value="Unassembled WGS sequence"/>
</dbReference>
<gene>
    <name evidence="3" type="ORF">K437DRAFT_171882</name>
</gene>
<organism evidence="3 4">
    <name type="scientific">Tilletiaria anomala (strain ATCC 24038 / CBS 436.72 / UBC 951)</name>
    <dbReference type="NCBI Taxonomy" id="1037660"/>
    <lineage>
        <taxon>Eukaryota</taxon>
        <taxon>Fungi</taxon>
        <taxon>Dikarya</taxon>
        <taxon>Basidiomycota</taxon>
        <taxon>Ustilaginomycotina</taxon>
        <taxon>Exobasidiomycetes</taxon>
        <taxon>Georgefischeriales</taxon>
        <taxon>Tilletiariaceae</taxon>
        <taxon>Tilletiaria</taxon>
    </lineage>
</organism>
<dbReference type="PANTHER" id="PTHR28147:SF1">
    <property type="entry name" value="N-GLYCOSYLATION PROTEIN EOS1"/>
    <property type="match status" value="1"/>
</dbReference>